<dbReference type="EnsemblPlants" id="TraesCS7A02G171300.1">
    <property type="protein sequence ID" value="TraesCS7A02G171300.1"/>
    <property type="gene ID" value="TraesCS7A02G171300"/>
</dbReference>
<name>A0A3B6RFA3_WHEAT</name>
<dbReference type="Gramene" id="TraesWEE_scaffold_056192_01G000600.1">
    <property type="protein sequence ID" value="TraesWEE_scaffold_056192_01G000600.1"/>
    <property type="gene ID" value="TraesWEE_scaffold_056192_01G000600"/>
</dbReference>
<dbReference type="Gramene" id="TraesCS7A03G0405400.1">
    <property type="protein sequence ID" value="TraesCS7A03G0405400.1.CDS"/>
    <property type="gene ID" value="TraesCS7A03G0405400"/>
</dbReference>
<protein>
    <recommendedName>
        <fullName evidence="3">Ubiquitin-like protease family profile domain-containing protein</fullName>
    </recommendedName>
</protein>
<evidence type="ECO:0008006" key="3">
    <source>
        <dbReference type="Google" id="ProtNLM"/>
    </source>
</evidence>
<dbReference type="SUPFAM" id="SSF54001">
    <property type="entry name" value="Cysteine proteinases"/>
    <property type="match status" value="1"/>
</dbReference>
<dbReference type="Gramene" id="TraesCS7A02G171300.1">
    <property type="protein sequence ID" value="TraesCS7A02G171300.1"/>
    <property type="gene ID" value="TraesCS7A02G171300"/>
</dbReference>
<reference evidence="1" key="2">
    <citation type="submission" date="2018-10" db="UniProtKB">
        <authorList>
            <consortium name="EnsemblPlants"/>
        </authorList>
    </citation>
    <scope>IDENTIFICATION</scope>
</reference>
<dbReference type="OrthoDB" id="690980at2759"/>
<evidence type="ECO:0000313" key="2">
    <source>
        <dbReference type="Proteomes" id="UP000019116"/>
    </source>
</evidence>
<proteinExistence type="predicted"/>
<dbReference type="Gramene" id="TraesSYM7A03G03812180.1">
    <property type="protein sequence ID" value="TraesSYM7A03G03812180.1"/>
    <property type="gene ID" value="TraesSYM7A03G03812180"/>
</dbReference>
<dbReference type="Gramene" id="TraesSTA7A03G03855960.1">
    <property type="protein sequence ID" value="TraesSTA7A03G03855960.1"/>
    <property type="gene ID" value="TraesSTA7A03G03855960"/>
</dbReference>
<evidence type="ECO:0000313" key="1">
    <source>
        <dbReference type="EnsemblPlants" id="TraesCS7A02G171300.1"/>
    </source>
</evidence>
<dbReference type="Gramene" id="TraesCAD_scaffold_059489_01G000600.1">
    <property type="protein sequence ID" value="TraesCAD_scaffold_059489_01G000600.1"/>
    <property type="gene ID" value="TraesCAD_scaffold_059489_01G000600"/>
</dbReference>
<dbReference type="Gramene" id="TraesJUL7A03G03896030.1">
    <property type="protein sequence ID" value="TraesJUL7A03G03896030.1"/>
    <property type="gene ID" value="TraesJUL7A03G03896030"/>
</dbReference>
<organism evidence="1">
    <name type="scientific">Triticum aestivum</name>
    <name type="common">Wheat</name>
    <dbReference type="NCBI Taxonomy" id="4565"/>
    <lineage>
        <taxon>Eukaryota</taxon>
        <taxon>Viridiplantae</taxon>
        <taxon>Streptophyta</taxon>
        <taxon>Embryophyta</taxon>
        <taxon>Tracheophyta</taxon>
        <taxon>Spermatophyta</taxon>
        <taxon>Magnoliopsida</taxon>
        <taxon>Liliopsida</taxon>
        <taxon>Poales</taxon>
        <taxon>Poaceae</taxon>
        <taxon>BOP clade</taxon>
        <taxon>Pooideae</taxon>
        <taxon>Triticodae</taxon>
        <taxon>Triticeae</taxon>
        <taxon>Triticinae</taxon>
        <taxon>Triticum</taxon>
    </lineage>
</organism>
<dbReference type="Gramene" id="TraesNOR7A03G03903910.1">
    <property type="protein sequence ID" value="TraesNOR7A03G03903910.1"/>
    <property type="gene ID" value="TraesNOR7A03G03903910"/>
</dbReference>
<dbReference type="Gramene" id="TraesLAC7A03G03813610.1">
    <property type="protein sequence ID" value="TraesLAC7A03G03813610.1"/>
    <property type="gene ID" value="TraesLAC7A03G03813610"/>
</dbReference>
<keyword evidence="2" id="KW-1185">Reference proteome</keyword>
<dbReference type="Gene3D" id="3.40.395.10">
    <property type="entry name" value="Adenoviral Proteinase, Chain A"/>
    <property type="match status" value="1"/>
</dbReference>
<accession>A0A3B6RFA3</accession>
<dbReference type="Proteomes" id="UP000019116">
    <property type="component" value="Chromosome 7A"/>
</dbReference>
<dbReference type="InterPro" id="IPR038765">
    <property type="entry name" value="Papain-like_cys_pep_sf"/>
</dbReference>
<sequence>MFGGVFNTCYVKRIMEYTASGSTGSGGYSTHASLDDGEMDWDYIETMMNSEVIGYRIDWLKKFWFPVDFMDCWSVYLLDKDEKTVIVLDPTETDVMDEMKIKHESHAKKFQRRFCSLFNNYFGNGLVETDGWKFLYPLVAQHEPCSREDSGVYITHYYTDFTGLYLRSTLSQDQIDGLRAKLAYEIVTMKGNKGDVPEFAYDMIID</sequence>
<dbReference type="SMR" id="A0A3B6RFA3"/>
<dbReference type="AlphaFoldDB" id="A0A3B6RFA3"/>
<reference evidence="1" key="1">
    <citation type="submission" date="2018-08" db="EMBL/GenBank/DDBJ databases">
        <authorList>
            <person name="Rossello M."/>
        </authorList>
    </citation>
    <scope>NUCLEOTIDE SEQUENCE [LARGE SCALE GENOMIC DNA]</scope>
    <source>
        <strain evidence="1">cv. Chinese Spring</strain>
    </source>
</reference>
<dbReference type="Gramene" id="TraesARI7A03G03831910.1">
    <property type="protein sequence ID" value="TraesARI7A03G03831910.1"/>
    <property type="gene ID" value="TraesARI7A03G03831910"/>
</dbReference>